<comment type="subcellular location">
    <subcellularLocation>
        <location evidence="1 12">Cell membrane</location>
        <topology evidence="1 12">Multi-pass membrane protein</topology>
    </subcellularLocation>
</comment>
<feature type="active site" evidence="12">
    <location>
        <position position="230"/>
    </location>
</feature>
<comment type="function">
    <text evidence="12">Catalyzes the reversible phosphatidyl group transfer from one phosphatidylglycerol molecule to another to form cardiolipin (CL) (diphosphatidylglycerol) and glycerol.</text>
</comment>
<dbReference type="NCBIfam" id="TIGR04265">
    <property type="entry name" value="bac_cardiolipin"/>
    <property type="match status" value="1"/>
</dbReference>
<comment type="similarity">
    <text evidence="12">Belongs to the phospholipase D family. Cardiolipin synthase subfamily.</text>
</comment>
<evidence type="ECO:0000256" key="5">
    <source>
        <dbReference type="ARBA" id="ARBA00022692"/>
    </source>
</evidence>
<dbReference type="Gene3D" id="3.30.870.10">
    <property type="entry name" value="Endonuclease Chain A"/>
    <property type="match status" value="2"/>
</dbReference>
<feature type="active site" evidence="12">
    <location>
        <position position="406"/>
    </location>
</feature>
<keyword evidence="3 12" id="KW-0444">Lipid biosynthesis</keyword>
<keyword evidence="9 12" id="KW-0472">Membrane</keyword>
<evidence type="ECO:0000256" key="6">
    <source>
        <dbReference type="ARBA" id="ARBA00022737"/>
    </source>
</evidence>
<dbReference type="InterPro" id="IPR001736">
    <property type="entry name" value="PLipase_D/transphosphatidylase"/>
</dbReference>
<feature type="domain" description="PLD phosphodiesterase" evidence="14">
    <location>
        <begin position="218"/>
        <end position="245"/>
    </location>
</feature>
<comment type="catalytic activity">
    <reaction evidence="12">
        <text>2 a 1,2-diacyl-sn-glycero-3-phospho-(1'-sn-glycerol) = a cardiolipin + glycerol</text>
        <dbReference type="Rhea" id="RHEA:31451"/>
        <dbReference type="ChEBI" id="CHEBI:17754"/>
        <dbReference type="ChEBI" id="CHEBI:62237"/>
        <dbReference type="ChEBI" id="CHEBI:64716"/>
    </reaction>
</comment>
<feature type="transmembrane region" description="Helical" evidence="12">
    <location>
        <begin position="45"/>
        <end position="63"/>
    </location>
</feature>
<evidence type="ECO:0000256" key="7">
    <source>
        <dbReference type="ARBA" id="ARBA00022989"/>
    </source>
</evidence>
<dbReference type="GO" id="GO:0008808">
    <property type="term" value="F:cardiolipin synthase activity"/>
    <property type="evidence" value="ECO:0007669"/>
    <property type="project" value="UniProtKB-UniRule"/>
</dbReference>
<keyword evidence="6" id="KW-0677">Repeat</keyword>
<evidence type="ECO:0000313" key="16">
    <source>
        <dbReference type="Proteomes" id="UP000195975"/>
    </source>
</evidence>
<name>A0A9Q5SP93_9BACT</name>
<dbReference type="PANTHER" id="PTHR21248">
    <property type="entry name" value="CARDIOLIPIN SYNTHASE"/>
    <property type="match status" value="1"/>
</dbReference>
<evidence type="ECO:0000256" key="12">
    <source>
        <dbReference type="HAMAP-Rule" id="MF_01916"/>
    </source>
</evidence>
<dbReference type="EC" id="2.7.8.-" evidence="12 13"/>
<dbReference type="RefSeq" id="WP_008145931.1">
    <property type="nucleotide sequence ID" value="NZ_CABJAU010000010.1"/>
</dbReference>
<evidence type="ECO:0000256" key="3">
    <source>
        <dbReference type="ARBA" id="ARBA00022516"/>
    </source>
</evidence>
<evidence type="ECO:0000256" key="2">
    <source>
        <dbReference type="ARBA" id="ARBA00022475"/>
    </source>
</evidence>
<keyword evidence="10 12" id="KW-0594">Phospholipid biosynthesis</keyword>
<keyword evidence="7 12" id="KW-1133">Transmembrane helix</keyword>
<feature type="transmembrane region" description="Helical" evidence="12">
    <location>
        <begin position="12"/>
        <end position="33"/>
    </location>
</feature>
<evidence type="ECO:0000259" key="14">
    <source>
        <dbReference type="PROSITE" id="PS50035"/>
    </source>
</evidence>
<dbReference type="Pfam" id="PF13396">
    <property type="entry name" value="PLDc_N"/>
    <property type="match status" value="1"/>
</dbReference>
<keyword evidence="4 12" id="KW-0808">Transferase</keyword>
<dbReference type="GeneID" id="93409245"/>
<dbReference type="SUPFAM" id="SSF56024">
    <property type="entry name" value="Phospholipase D/nuclease"/>
    <property type="match status" value="2"/>
</dbReference>
<dbReference type="InterPro" id="IPR030874">
    <property type="entry name" value="Cardiolipin_synth_Firmi"/>
</dbReference>
<evidence type="ECO:0000256" key="1">
    <source>
        <dbReference type="ARBA" id="ARBA00004651"/>
    </source>
</evidence>
<feature type="active site" evidence="12">
    <location>
        <position position="401"/>
    </location>
</feature>
<evidence type="ECO:0000313" key="15">
    <source>
        <dbReference type="EMBL" id="OUO03410.1"/>
    </source>
</evidence>
<dbReference type="PANTHER" id="PTHR21248:SF22">
    <property type="entry name" value="PHOSPHOLIPASE D"/>
    <property type="match status" value="1"/>
</dbReference>
<evidence type="ECO:0000256" key="4">
    <source>
        <dbReference type="ARBA" id="ARBA00022679"/>
    </source>
</evidence>
<dbReference type="PROSITE" id="PS50035">
    <property type="entry name" value="PLD"/>
    <property type="match status" value="2"/>
</dbReference>
<accession>A0A9Q5SP93</accession>
<feature type="domain" description="PLD phosphodiesterase" evidence="14">
    <location>
        <begin position="394"/>
        <end position="421"/>
    </location>
</feature>
<dbReference type="GO" id="GO:0032049">
    <property type="term" value="P:cardiolipin biosynthetic process"/>
    <property type="evidence" value="ECO:0007669"/>
    <property type="project" value="UniProtKB-UniRule"/>
</dbReference>
<evidence type="ECO:0000256" key="9">
    <source>
        <dbReference type="ARBA" id="ARBA00023136"/>
    </source>
</evidence>
<keyword evidence="2 12" id="KW-1003">Cell membrane</keyword>
<feature type="active site" evidence="12">
    <location>
        <position position="223"/>
    </location>
</feature>
<gene>
    <name evidence="15" type="ORF">B5F96_15875</name>
</gene>
<keyword evidence="5 12" id="KW-0812">Transmembrane</keyword>
<dbReference type="EMBL" id="NFIJ01000023">
    <property type="protein sequence ID" value="OUO03410.1"/>
    <property type="molecule type" value="Genomic_DNA"/>
</dbReference>
<dbReference type="Proteomes" id="UP000195975">
    <property type="component" value="Unassembled WGS sequence"/>
</dbReference>
<evidence type="ECO:0000256" key="11">
    <source>
        <dbReference type="ARBA" id="ARBA00023264"/>
    </source>
</evidence>
<dbReference type="CDD" id="cd09110">
    <property type="entry name" value="PLDc_CLS_1"/>
    <property type="match status" value="1"/>
</dbReference>
<dbReference type="AlphaFoldDB" id="A0A9Q5SP93"/>
<dbReference type="HAMAP" id="MF_01916">
    <property type="entry name" value="Cardiolipin_synth_Cls"/>
    <property type="match status" value="1"/>
</dbReference>
<evidence type="ECO:0000256" key="10">
    <source>
        <dbReference type="ARBA" id="ARBA00023209"/>
    </source>
</evidence>
<proteinExistence type="inferred from homology"/>
<organism evidence="15 16">
    <name type="scientific">Parabacteroides johnsonii</name>
    <dbReference type="NCBI Taxonomy" id="387661"/>
    <lineage>
        <taxon>Bacteria</taxon>
        <taxon>Pseudomonadati</taxon>
        <taxon>Bacteroidota</taxon>
        <taxon>Bacteroidia</taxon>
        <taxon>Bacteroidales</taxon>
        <taxon>Tannerellaceae</taxon>
        <taxon>Parabacteroides</taxon>
    </lineage>
</organism>
<feature type="active site" evidence="12">
    <location>
        <position position="399"/>
    </location>
</feature>
<sequence>MLALVHIHIQWIVGIIFIILYCVTILGLVLVIITENRNPLKTIPWVIVLLLAPGIGLLFYFFFGQDNRKQRIISRRTYKRIMKRPQEGKLPQDACSVPAPYQPLVTLLTNSNQSSLLYGSDITIYTNGADKFHDLLQEIAGATHHIHIQYYIFCDDEIGNKVKELLIEKAKEGVEVRVLYDDVGCWNVKDKFFKEMSDAGIEVNAFLKVAFPVFTSKVNYRNHRKIVVIDGKVGFMGGMNIADRYTKGTSWGTWRDTHFKIIGKGVHGLQAAFLIDWYVVSKKLLNDKIYYPPLPVYSDDNIMQICTSGPVGQWRTLLQAAIFTVANAKKYVFIQTPYFLPTEGLNQALQIAALGGVDVRLMLPKRSDTRTANMATHSFIDEMVKAGVKVYFYKPGFLHSKLMVADDELTCIGSANMDFRSFEHNFEINAFVYQPSFALQMKKVFLHDMHSCERLVPSRWLKRPIKQRIAESFMRLFSPLL</sequence>
<dbReference type="SMART" id="SM00155">
    <property type="entry name" value="PLDc"/>
    <property type="match status" value="2"/>
</dbReference>
<dbReference type="InterPro" id="IPR027379">
    <property type="entry name" value="CLS_N"/>
</dbReference>
<protein>
    <recommendedName>
        <fullName evidence="12 13">Cardiolipin synthase</fullName>
        <shortName evidence="12">CL synthase</shortName>
        <ecNumber evidence="12 13">2.7.8.-</ecNumber>
    </recommendedName>
</protein>
<dbReference type="InterPro" id="IPR022924">
    <property type="entry name" value="Cardiolipin_synthase"/>
</dbReference>
<reference evidence="16" key="1">
    <citation type="submission" date="2017-04" db="EMBL/GenBank/DDBJ databases">
        <title>Function of individual gut microbiota members based on whole genome sequencing of pure cultures obtained from chicken caecum.</title>
        <authorList>
            <person name="Medvecky M."/>
            <person name="Cejkova D."/>
            <person name="Polansky O."/>
            <person name="Karasova D."/>
            <person name="Kubasova T."/>
            <person name="Cizek A."/>
            <person name="Rychlik I."/>
        </authorList>
    </citation>
    <scope>NUCLEOTIDE SEQUENCE [LARGE SCALE GENOMIC DNA]</scope>
    <source>
        <strain evidence="16">An42</strain>
    </source>
</reference>
<dbReference type="Pfam" id="PF13091">
    <property type="entry name" value="PLDc_2"/>
    <property type="match status" value="2"/>
</dbReference>
<comment type="caution">
    <text evidence="15">The sequence shown here is derived from an EMBL/GenBank/DDBJ whole genome shotgun (WGS) entry which is preliminary data.</text>
</comment>
<evidence type="ECO:0000256" key="8">
    <source>
        <dbReference type="ARBA" id="ARBA00023098"/>
    </source>
</evidence>
<keyword evidence="8 12" id="KW-0443">Lipid metabolism</keyword>
<evidence type="ECO:0000256" key="13">
    <source>
        <dbReference type="NCBIfam" id="TIGR04265"/>
    </source>
</evidence>
<feature type="active site" evidence="12">
    <location>
        <position position="225"/>
    </location>
</feature>
<dbReference type="InterPro" id="IPR025202">
    <property type="entry name" value="PLD-like_dom"/>
</dbReference>
<dbReference type="CDD" id="cd09112">
    <property type="entry name" value="PLDc_CLS_2"/>
    <property type="match status" value="1"/>
</dbReference>
<dbReference type="GO" id="GO:0005886">
    <property type="term" value="C:plasma membrane"/>
    <property type="evidence" value="ECO:0007669"/>
    <property type="project" value="UniProtKB-SubCell"/>
</dbReference>
<keyword evidence="11 12" id="KW-1208">Phospholipid metabolism</keyword>